<evidence type="ECO:0000256" key="3">
    <source>
        <dbReference type="ARBA" id="ARBA00022741"/>
    </source>
</evidence>
<keyword evidence="4" id="KW-0067">ATP-binding</keyword>
<proteinExistence type="inferred from homology"/>
<keyword evidence="6" id="KW-1185">Reference proteome</keyword>
<organism evidence="5 6">
    <name type="scientific">Aldrovandia affinis</name>
    <dbReference type="NCBI Taxonomy" id="143900"/>
    <lineage>
        <taxon>Eukaryota</taxon>
        <taxon>Metazoa</taxon>
        <taxon>Chordata</taxon>
        <taxon>Craniata</taxon>
        <taxon>Vertebrata</taxon>
        <taxon>Euteleostomi</taxon>
        <taxon>Actinopterygii</taxon>
        <taxon>Neopterygii</taxon>
        <taxon>Teleostei</taxon>
        <taxon>Notacanthiformes</taxon>
        <taxon>Halosauridae</taxon>
        <taxon>Aldrovandia</taxon>
    </lineage>
</organism>
<gene>
    <name evidence="5" type="ORF">AAFF_G00069750</name>
</gene>
<accession>A0AAD7R1Q3</accession>
<dbReference type="AlphaFoldDB" id="A0AAD7R1Q3"/>
<dbReference type="EMBL" id="JAINUG010001413">
    <property type="protein sequence ID" value="KAJ8355321.1"/>
    <property type="molecule type" value="Genomic_DNA"/>
</dbReference>
<comment type="caution">
    <text evidence="5">The sequence shown here is derived from an EMBL/GenBank/DDBJ whole genome shotgun (WGS) entry which is preliminary data.</text>
</comment>
<reference evidence="5" key="1">
    <citation type="journal article" date="2023" name="Science">
        <title>Genome structures resolve the early diversification of teleost fishes.</title>
        <authorList>
            <person name="Parey E."/>
            <person name="Louis A."/>
            <person name="Montfort J."/>
            <person name="Bouchez O."/>
            <person name="Roques C."/>
            <person name="Iampietro C."/>
            <person name="Lluch J."/>
            <person name="Castinel A."/>
            <person name="Donnadieu C."/>
            <person name="Desvignes T."/>
            <person name="Floi Bucao C."/>
            <person name="Jouanno E."/>
            <person name="Wen M."/>
            <person name="Mejri S."/>
            <person name="Dirks R."/>
            <person name="Jansen H."/>
            <person name="Henkel C."/>
            <person name="Chen W.J."/>
            <person name="Zahm M."/>
            <person name="Cabau C."/>
            <person name="Klopp C."/>
            <person name="Thompson A.W."/>
            <person name="Robinson-Rechavi M."/>
            <person name="Braasch I."/>
            <person name="Lecointre G."/>
            <person name="Bobe J."/>
            <person name="Postlethwait J.H."/>
            <person name="Berthelot C."/>
            <person name="Roest Crollius H."/>
            <person name="Guiguen Y."/>
        </authorList>
    </citation>
    <scope>NUCLEOTIDE SEQUENCE</scope>
    <source>
        <strain evidence="5">NC1722</strain>
    </source>
</reference>
<evidence type="ECO:0000313" key="6">
    <source>
        <dbReference type="Proteomes" id="UP001221898"/>
    </source>
</evidence>
<dbReference type="PANTHER" id="PTHR43776">
    <property type="entry name" value="TRANSPORT ATP-BINDING PROTEIN"/>
    <property type="match status" value="1"/>
</dbReference>
<dbReference type="Proteomes" id="UP001221898">
    <property type="component" value="Unassembled WGS sequence"/>
</dbReference>
<evidence type="ECO:0000313" key="5">
    <source>
        <dbReference type="EMBL" id="KAJ8355321.1"/>
    </source>
</evidence>
<evidence type="ECO:0000256" key="1">
    <source>
        <dbReference type="ARBA" id="ARBA00005417"/>
    </source>
</evidence>
<evidence type="ECO:0000256" key="4">
    <source>
        <dbReference type="ARBA" id="ARBA00022840"/>
    </source>
</evidence>
<sequence>MMSSCVNHLVKEFPITKGVFSRSRLSGKGGHGHPFEIRKDWLGLSTPRQPAGKELRVVREDIQIVFQDPYASLNPRMTVASIIAEPLTVHGEGDKNGRLEQVKELSRS</sequence>
<evidence type="ECO:0000256" key="2">
    <source>
        <dbReference type="ARBA" id="ARBA00022448"/>
    </source>
</evidence>
<keyword evidence="2" id="KW-0813">Transport</keyword>
<dbReference type="PANTHER" id="PTHR43776:SF7">
    <property type="entry name" value="D,D-DIPEPTIDE TRANSPORT ATP-BINDING PROTEIN DDPF-RELATED"/>
    <property type="match status" value="1"/>
</dbReference>
<keyword evidence="3" id="KW-0547">Nucleotide-binding</keyword>
<dbReference type="SUPFAM" id="SSF52540">
    <property type="entry name" value="P-loop containing nucleoside triphosphate hydrolases"/>
    <property type="match status" value="1"/>
</dbReference>
<name>A0AAD7R1Q3_9TELE</name>
<dbReference type="InterPro" id="IPR027417">
    <property type="entry name" value="P-loop_NTPase"/>
</dbReference>
<protein>
    <submittedName>
        <fullName evidence="5">Uncharacterized protein</fullName>
    </submittedName>
</protein>
<dbReference type="InterPro" id="IPR050319">
    <property type="entry name" value="ABC_transp_ATP-bind"/>
</dbReference>
<dbReference type="GO" id="GO:0005524">
    <property type="term" value="F:ATP binding"/>
    <property type="evidence" value="ECO:0007669"/>
    <property type="project" value="UniProtKB-KW"/>
</dbReference>
<comment type="similarity">
    <text evidence="1">Belongs to the ABC transporter superfamily.</text>
</comment>
<dbReference type="Gene3D" id="3.40.50.300">
    <property type="entry name" value="P-loop containing nucleotide triphosphate hydrolases"/>
    <property type="match status" value="1"/>
</dbReference>